<name>A0ABD5PCY2_9EURY</name>
<dbReference type="Gene3D" id="1.10.3720.10">
    <property type="entry name" value="MetI-like"/>
    <property type="match status" value="1"/>
</dbReference>
<dbReference type="GO" id="GO:0005886">
    <property type="term" value="C:plasma membrane"/>
    <property type="evidence" value="ECO:0007669"/>
    <property type="project" value="UniProtKB-SubCell"/>
</dbReference>
<dbReference type="Pfam" id="PF00528">
    <property type="entry name" value="BPD_transp_1"/>
    <property type="match status" value="1"/>
</dbReference>
<dbReference type="Proteomes" id="UP001595921">
    <property type="component" value="Unassembled WGS sequence"/>
</dbReference>
<keyword evidence="3" id="KW-0813">Transport</keyword>
<protein>
    <recommendedName>
        <fullName evidence="8">Phosphate transport system permease protein PstA</fullName>
    </recommendedName>
</protein>
<dbReference type="RefSeq" id="WP_267623970.1">
    <property type="nucleotide sequence ID" value="NZ_JAODIW010000008.1"/>
</dbReference>
<dbReference type="AlphaFoldDB" id="A0ABD5PCY2"/>
<keyword evidence="7 8" id="KW-0472">Membrane</keyword>
<evidence type="ECO:0000256" key="1">
    <source>
        <dbReference type="ARBA" id="ARBA00004651"/>
    </source>
</evidence>
<feature type="transmembrane region" description="Helical" evidence="8">
    <location>
        <begin position="185"/>
        <end position="205"/>
    </location>
</feature>
<evidence type="ECO:0000313" key="11">
    <source>
        <dbReference type="Proteomes" id="UP001595921"/>
    </source>
</evidence>
<dbReference type="InterPro" id="IPR035906">
    <property type="entry name" value="MetI-like_sf"/>
</dbReference>
<proteinExistence type="inferred from homology"/>
<dbReference type="EMBL" id="JBHSDS010000006">
    <property type="protein sequence ID" value="MFC4358339.1"/>
    <property type="molecule type" value="Genomic_DNA"/>
</dbReference>
<dbReference type="InterPro" id="IPR005672">
    <property type="entry name" value="Phosphate_PstA"/>
</dbReference>
<reference evidence="10 11" key="1">
    <citation type="journal article" date="2019" name="Int. J. Syst. Evol. Microbiol.">
        <title>The Global Catalogue of Microorganisms (GCM) 10K type strain sequencing project: providing services to taxonomists for standard genome sequencing and annotation.</title>
        <authorList>
            <consortium name="The Broad Institute Genomics Platform"/>
            <consortium name="The Broad Institute Genome Sequencing Center for Infectious Disease"/>
            <person name="Wu L."/>
            <person name="Ma J."/>
        </authorList>
    </citation>
    <scope>NUCLEOTIDE SEQUENCE [LARGE SCALE GENOMIC DNA]</scope>
    <source>
        <strain evidence="10 11">CGMCC 1.12553</strain>
    </source>
</reference>
<evidence type="ECO:0000256" key="5">
    <source>
        <dbReference type="ARBA" id="ARBA00022692"/>
    </source>
</evidence>
<comment type="similarity">
    <text evidence="2 8">Belongs to the binding-protein-dependent transport system permease family. CysTW subfamily.</text>
</comment>
<dbReference type="PROSITE" id="PS50928">
    <property type="entry name" value="ABC_TM1"/>
    <property type="match status" value="1"/>
</dbReference>
<evidence type="ECO:0000256" key="8">
    <source>
        <dbReference type="RuleBase" id="RU363043"/>
    </source>
</evidence>
<dbReference type="PANTHER" id="PTHR43470">
    <property type="entry name" value="PHOSPHATE TRANSPORT SYSTEM PERMEASE PROTEIN PSTA-RELATED"/>
    <property type="match status" value="1"/>
</dbReference>
<dbReference type="PANTHER" id="PTHR43470:SF3">
    <property type="entry name" value="PHOSPHATE TRANSPORT SYSTEM PERMEASE PROTEIN PSTA-RELATED"/>
    <property type="match status" value="1"/>
</dbReference>
<gene>
    <name evidence="10" type="primary">pstA</name>
    <name evidence="10" type="ORF">ACFO0N_10315</name>
</gene>
<organism evidence="10 11">
    <name type="scientific">Halobium salinum</name>
    <dbReference type="NCBI Taxonomy" id="1364940"/>
    <lineage>
        <taxon>Archaea</taxon>
        <taxon>Methanobacteriati</taxon>
        <taxon>Methanobacteriota</taxon>
        <taxon>Stenosarchaea group</taxon>
        <taxon>Halobacteria</taxon>
        <taxon>Halobacteriales</taxon>
        <taxon>Haloferacaceae</taxon>
        <taxon>Halobium</taxon>
    </lineage>
</organism>
<feature type="transmembrane region" description="Helical" evidence="8">
    <location>
        <begin position="352"/>
        <end position="370"/>
    </location>
</feature>
<feature type="transmembrane region" description="Helical" evidence="8">
    <location>
        <begin position="92"/>
        <end position="111"/>
    </location>
</feature>
<feature type="transmembrane region" description="Helical" evidence="8">
    <location>
        <begin position="327"/>
        <end position="345"/>
    </location>
</feature>
<keyword evidence="5 8" id="KW-0812">Transmembrane</keyword>
<dbReference type="NCBIfam" id="TIGR00974">
    <property type="entry name" value="3a0107s02c"/>
    <property type="match status" value="1"/>
</dbReference>
<sequence length="531" mass="55125">MSNRNATRSELVESDTSTYEVIAAATAAVGVLTSTLSFLTLAEIVPFEGGLGGIAMPTVFGAILSLLGVVTIGIGVVSAVGVVETTPDRDAGLVTAGAFGLLWAVVAGLVVSQSLGFGVVVWLPATLAVGVAVLFGAVFPKEDLGSTLPGGALALFAGAVFLTGTVGTGWSWSPPDLQASFTAPVVVPVVGIVGSLVTAWGAAKAHGAFGRRGRQRAAYMAIWLLAALVLTVLLYLLAFVTMKGAGRAFAGIGFGPGLSFNWPFLTNGVSLMEQSPGIWPAVVGTVWLVVGAVMMAVPLGIGAAVFLTEYAEQGRFTQVVEVATNGLWSTPSIVFGLFGYAFLVPRFGNTKSLFAGMLVLSFMLLPLVLITSRESLKSVPDEYRDASAALGVSRWETVRSVVLPAAMPGVVTGVILGVGRIAGETAPLLLVTAGEIFPAKQNAPAVLRSFQVDVVMGPPFLDVSNPALFEASSALPYQLYAIITAGLSSSNIENSLEFAWATAFVLLLVVLSFYAIGIATRTYFRRKISHE</sequence>
<feature type="transmembrane region" description="Helical" evidence="8">
    <location>
        <begin position="21"/>
        <end position="42"/>
    </location>
</feature>
<evidence type="ECO:0000259" key="9">
    <source>
        <dbReference type="PROSITE" id="PS50928"/>
    </source>
</evidence>
<evidence type="ECO:0000256" key="4">
    <source>
        <dbReference type="ARBA" id="ARBA00022475"/>
    </source>
</evidence>
<evidence type="ECO:0000256" key="7">
    <source>
        <dbReference type="ARBA" id="ARBA00023136"/>
    </source>
</evidence>
<dbReference type="SUPFAM" id="SSF161098">
    <property type="entry name" value="MetI-like"/>
    <property type="match status" value="1"/>
</dbReference>
<dbReference type="CDD" id="cd06261">
    <property type="entry name" value="TM_PBP2"/>
    <property type="match status" value="1"/>
</dbReference>
<evidence type="ECO:0000256" key="3">
    <source>
        <dbReference type="ARBA" id="ARBA00022448"/>
    </source>
</evidence>
<feature type="transmembrane region" description="Helical" evidence="8">
    <location>
        <begin position="117"/>
        <end position="139"/>
    </location>
</feature>
<comment type="subcellular location">
    <subcellularLocation>
        <location evidence="1 8">Cell membrane</location>
        <topology evidence="1 8">Multi-pass membrane protein</topology>
    </subcellularLocation>
</comment>
<dbReference type="InterPro" id="IPR000515">
    <property type="entry name" value="MetI-like"/>
</dbReference>
<keyword evidence="11" id="KW-1185">Reference proteome</keyword>
<feature type="transmembrane region" description="Helical" evidence="8">
    <location>
        <begin position="498"/>
        <end position="519"/>
    </location>
</feature>
<comment type="caution">
    <text evidence="10">The sequence shown here is derived from an EMBL/GenBank/DDBJ whole genome shotgun (WGS) entry which is preliminary data.</text>
</comment>
<keyword evidence="4 8" id="KW-1003">Cell membrane</keyword>
<accession>A0ABD5PCY2</accession>
<feature type="transmembrane region" description="Helical" evidence="8">
    <location>
        <begin position="217"/>
        <end position="238"/>
    </location>
</feature>
<evidence type="ECO:0000313" key="10">
    <source>
        <dbReference type="EMBL" id="MFC4358339.1"/>
    </source>
</evidence>
<feature type="transmembrane region" description="Helical" evidence="8">
    <location>
        <begin position="151"/>
        <end position="173"/>
    </location>
</feature>
<keyword evidence="6 8" id="KW-1133">Transmembrane helix</keyword>
<feature type="domain" description="ABC transmembrane type-1" evidence="9">
    <location>
        <begin position="282"/>
        <end position="517"/>
    </location>
</feature>
<feature type="transmembrane region" description="Helical" evidence="8">
    <location>
        <begin position="277"/>
        <end position="307"/>
    </location>
</feature>
<evidence type="ECO:0000256" key="2">
    <source>
        <dbReference type="ARBA" id="ARBA00007069"/>
    </source>
</evidence>
<feature type="transmembrane region" description="Helical" evidence="8">
    <location>
        <begin position="54"/>
        <end position="80"/>
    </location>
</feature>
<evidence type="ECO:0000256" key="6">
    <source>
        <dbReference type="ARBA" id="ARBA00022989"/>
    </source>
</evidence>